<evidence type="ECO:0000313" key="1">
    <source>
        <dbReference type="EMBL" id="GAA0865208.1"/>
    </source>
</evidence>
<organism evidence="1 2">
    <name type="scientific">Paraclostridium tenue</name>
    <dbReference type="NCBI Taxonomy" id="1737"/>
    <lineage>
        <taxon>Bacteria</taxon>
        <taxon>Bacillati</taxon>
        <taxon>Bacillota</taxon>
        <taxon>Clostridia</taxon>
        <taxon>Peptostreptococcales</taxon>
        <taxon>Peptostreptococcaceae</taxon>
        <taxon>Paraclostridium</taxon>
    </lineage>
</organism>
<sequence length="111" mass="12967">MSVYDSTTKLASDIKESKEYKEFKKNMKIIKANPNYEVILNNHRKIQMDIKSKNLNGITVDKKTLKTAQDLKKTISNNKDLSRYIDSEYKFTSMMDNINKILASAVYEDYK</sequence>
<keyword evidence="2" id="KW-1185">Reference proteome</keyword>
<dbReference type="InterPro" id="IPR010368">
    <property type="entry name" value="Com_YlbF"/>
</dbReference>
<gene>
    <name evidence="1" type="ORF">GCM10008917_21690</name>
</gene>
<dbReference type="SUPFAM" id="SSF158622">
    <property type="entry name" value="YheA/YmcA-like"/>
    <property type="match status" value="1"/>
</dbReference>
<dbReference type="Gene3D" id="1.20.1500.10">
    <property type="entry name" value="YheA/YmcA-like"/>
    <property type="match status" value="1"/>
</dbReference>
<dbReference type="Pfam" id="PF06133">
    <property type="entry name" value="Com_YlbF"/>
    <property type="match status" value="1"/>
</dbReference>
<accession>A0ABN1M797</accession>
<protein>
    <recommendedName>
        <fullName evidence="3">YlbF family regulator</fullName>
    </recommendedName>
</protein>
<comment type="caution">
    <text evidence="1">The sequence shown here is derived from an EMBL/GenBank/DDBJ whole genome shotgun (WGS) entry which is preliminary data.</text>
</comment>
<dbReference type="InterPro" id="IPR023378">
    <property type="entry name" value="YheA/YmcA-like_dom_sf"/>
</dbReference>
<dbReference type="Proteomes" id="UP001400965">
    <property type="component" value="Unassembled WGS sequence"/>
</dbReference>
<dbReference type="RefSeq" id="WP_346045855.1">
    <property type="nucleotide sequence ID" value="NZ_BAAACP010000013.1"/>
</dbReference>
<proteinExistence type="predicted"/>
<evidence type="ECO:0000313" key="2">
    <source>
        <dbReference type="Proteomes" id="UP001400965"/>
    </source>
</evidence>
<evidence type="ECO:0008006" key="3">
    <source>
        <dbReference type="Google" id="ProtNLM"/>
    </source>
</evidence>
<dbReference type="EMBL" id="BAAACP010000013">
    <property type="protein sequence ID" value="GAA0865208.1"/>
    <property type="molecule type" value="Genomic_DNA"/>
</dbReference>
<reference evidence="1 2" key="1">
    <citation type="journal article" date="2019" name="Int. J. Syst. Evol. Microbiol.">
        <title>The Global Catalogue of Microorganisms (GCM) 10K type strain sequencing project: providing services to taxonomists for standard genome sequencing and annotation.</title>
        <authorList>
            <consortium name="The Broad Institute Genomics Platform"/>
            <consortium name="The Broad Institute Genome Sequencing Center for Infectious Disease"/>
            <person name="Wu L."/>
            <person name="Ma J."/>
        </authorList>
    </citation>
    <scope>NUCLEOTIDE SEQUENCE [LARGE SCALE GENOMIC DNA]</scope>
    <source>
        <strain evidence="1 2">JCM 6486</strain>
    </source>
</reference>
<name>A0ABN1M797_9FIRM</name>